<dbReference type="AlphaFoldDB" id="A0A0A9DPQ3"/>
<feature type="region of interest" description="Disordered" evidence="1">
    <location>
        <begin position="1"/>
        <end position="23"/>
    </location>
</feature>
<proteinExistence type="predicted"/>
<dbReference type="GO" id="GO:0035252">
    <property type="term" value="F:UDP-xylosyltransferase activity"/>
    <property type="evidence" value="ECO:0007669"/>
    <property type="project" value="TreeGrafter"/>
</dbReference>
<sequence>MSSSKKSSNAGATAAGNVDGDGGQARMAEASALVNSFDAMLAVHGSGLTNLVFLPMNAVVVQVVPLGRMEELAMDEYGVPPRDMNMRYLQYNITAEESTLSELFPRGHPVFLDPLPIHKQSWSLVKDIYLGQQDVRLNLRRFRPVLENAIRLLR</sequence>
<name>A0A0A9DPQ3_ARUDO</name>
<feature type="compositionally biased region" description="Polar residues" evidence="1">
    <location>
        <begin position="1"/>
        <end position="11"/>
    </location>
</feature>
<protein>
    <submittedName>
        <fullName evidence="2">Uncharacterized protein</fullName>
    </submittedName>
</protein>
<dbReference type="PANTHER" id="PTHR20961">
    <property type="entry name" value="GLYCOSYLTRANSFERASE"/>
    <property type="match status" value="1"/>
</dbReference>
<organism evidence="2">
    <name type="scientific">Arundo donax</name>
    <name type="common">Giant reed</name>
    <name type="synonym">Donax arundinaceus</name>
    <dbReference type="NCBI Taxonomy" id="35708"/>
    <lineage>
        <taxon>Eukaryota</taxon>
        <taxon>Viridiplantae</taxon>
        <taxon>Streptophyta</taxon>
        <taxon>Embryophyta</taxon>
        <taxon>Tracheophyta</taxon>
        <taxon>Spermatophyta</taxon>
        <taxon>Magnoliopsida</taxon>
        <taxon>Liliopsida</taxon>
        <taxon>Poales</taxon>
        <taxon>Poaceae</taxon>
        <taxon>PACMAD clade</taxon>
        <taxon>Arundinoideae</taxon>
        <taxon>Arundineae</taxon>
        <taxon>Arundo</taxon>
    </lineage>
</organism>
<dbReference type="GO" id="GO:0009664">
    <property type="term" value="P:plant-type cell wall organization"/>
    <property type="evidence" value="ECO:0007669"/>
    <property type="project" value="TreeGrafter"/>
</dbReference>
<dbReference type="PANTHER" id="PTHR20961:SF129">
    <property type="entry name" value="BETA-1,2-XYLOSYLTRANSFERASE XYXT1"/>
    <property type="match status" value="1"/>
</dbReference>
<reference evidence="2" key="2">
    <citation type="journal article" date="2015" name="Data Brief">
        <title>Shoot transcriptome of the giant reed, Arundo donax.</title>
        <authorList>
            <person name="Barrero R.A."/>
            <person name="Guerrero F.D."/>
            <person name="Moolhuijzen P."/>
            <person name="Goolsby J.A."/>
            <person name="Tidwell J."/>
            <person name="Bellgard S.E."/>
            <person name="Bellgard M.I."/>
        </authorList>
    </citation>
    <scope>NUCLEOTIDE SEQUENCE</scope>
    <source>
        <tissue evidence="2">Shoot tissue taken approximately 20 cm above the soil surface</tissue>
    </source>
</reference>
<evidence type="ECO:0000313" key="2">
    <source>
        <dbReference type="EMBL" id="JAD87600.1"/>
    </source>
</evidence>
<evidence type="ECO:0000256" key="1">
    <source>
        <dbReference type="SAM" id="MobiDB-lite"/>
    </source>
</evidence>
<accession>A0A0A9DPQ3</accession>
<dbReference type="GO" id="GO:0000139">
    <property type="term" value="C:Golgi membrane"/>
    <property type="evidence" value="ECO:0007669"/>
    <property type="project" value="TreeGrafter"/>
</dbReference>
<dbReference type="EMBL" id="GBRH01210295">
    <property type="protein sequence ID" value="JAD87600.1"/>
    <property type="molecule type" value="Transcribed_RNA"/>
</dbReference>
<dbReference type="InterPro" id="IPR007657">
    <property type="entry name" value="Glycosyltransferase_61"/>
</dbReference>
<reference evidence="2" key="1">
    <citation type="submission" date="2014-09" db="EMBL/GenBank/DDBJ databases">
        <authorList>
            <person name="Magalhaes I.L.F."/>
            <person name="Oliveira U."/>
            <person name="Santos F.R."/>
            <person name="Vidigal T.H.D.A."/>
            <person name="Brescovit A.D."/>
            <person name="Santos A.J."/>
        </authorList>
    </citation>
    <scope>NUCLEOTIDE SEQUENCE</scope>
    <source>
        <tissue evidence="2">Shoot tissue taken approximately 20 cm above the soil surface</tissue>
    </source>
</reference>